<dbReference type="eggNOG" id="COG0803">
    <property type="taxonomic scope" value="Bacteria"/>
</dbReference>
<evidence type="ECO:0000256" key="1">
    <source>
        <dbReference type="ARBA" id="ARBA00011028"/>
    </source>
</evidence>
<dbReference type="EnsemblBacteria" id="BAA17110">
    <property type="protein sequence ID" value="BAA17110"/>
    <property type="gene ID" value="BAA17110"/>
</dbReference>
<keyword evidence="2" id="KW-0813">Transport</keyword>
<reference evidence="5 6" key="2">
    <citation type="journal article" date="1996" name="DNA Res.">
        <title>Sequence analysis of the genome of the unicellular cyanobacterium Synechocystis sp. strain PCC6803. II. Sequence determination of the entire genome and assignment of potential protein-coding regions.</title>
        <authorList>
            <person name="Kaneko T."/>
            <person name="Sato S."/>
            <person name="Kotani H."/>
            <person name="Tanaka A."/>
            <person name="Asamizu E."/>
            <person name="Nakamura Y."/>
            <person name="Miyajima N."/>
            <person name="Hirosawa M."/>
            <person name="Sugiura M."/>
            <person name="Sasamoto S."/>
            <person name="Kimura T."/>
            <person name="Hosouchi T."/>
            <person name="Matsuno A."/>
            <person name="Muraki A."/>
            <person name="Nakazaki N."/>
            <person name="Naruo K."/>
            <person name="Okumura S."/>
            <person name="Shimpo S."/>
            <person name="Takeuchi C."/>
            <person name="Wada T."/>
            <person name="Watanabe A."/>
            <person name="Yamada M."/>
            <person name="Yasuda M."/>
            <person name="Tabata S."/>
        </authorList>
    </citation>
    <scope>NUCLEOTIDE SEQUENCE [LARGE SCALE GENOMIC DNA]</scope>
    <source>
        <strain evidence="6">ATCC 27184 / PCC 6803 / Kazusa</strain>
    </source>
</reference>
<dbReference type="GO" id="GO:0030001">
    <property type="term" value="P:metal ion transport"/>
    <property type="evidence" value="ECO:0007669"/>
    <property type="project" value="InterPro"/>
</dbReference>
<dbReference type="InterPro" id="IPR006127">
    <property type="entry name" value="ZnuA-like"/>
</dbReference>
<dbReference type="PDB" id="2OV3">
    <property type="method" value="X-ray"/>
    <property type="resolution" value="2.40 A"/>
    <property type="chains" value="A=47-137, A=174-338"/>
</dbReference>
<dbReference type="PhylomeDB" id="P73085"/>
<dbReference type="PDB" id="1PQ4">
    <property type="method" value="X-ray"/>
    <property type="resolution" value="1.90 A"/>
    <property type="chains" value="A/B=47-337"/>
</dbReference>
<dbReference type="EMBL" id="BA000022">
    <property type="protein sequence ID" value="BAA17110.1"/>
    <property type="molecule type" value="Genomic_DNA"/>
</dbReference>
<proteinExistence type="evidence at protein level"/>
<dbReference type="EvolutionaryTrace" id="P73085"/>
<dbReference type="Gene3D" id="3.40.50.1980">
    <property type="entry name" value="Nitrogenase molybdenum iron protein domain"/>
    <property type="match status" value="2"/>
</dbReference>
<protein>
    <submittedName>
        <fullName evidence="5">Periplasmic binding protein component of an ABC type zinc uptake transporter</fullName>
    </submittedName>
</protein>
<evidence type="ECO:0000256" key="3">
    <source>
        <dbReference type="ARBA" id="ARBA00022729"/>
    </source>
</evidence>
<comment type="similarity">
    <text evidence="1">Belongs to the bacterial solute-binding protein 9 family.</text>
</comment>
<dbReference type="Pfam" id="PF01297">
    <property type="entry name" value="ZnuA"/>
    <property type="match status" value="1"/>
</dbReference>
<feature type="binding site" evidence="7 9">
    <location>
        <position position="179"/>
    </location>
    <ligand>
        <name>Zn(2+)</name>
        <dbReference type="ChEBI" id="CHEBI:29105"/>
    </ligand>
</feature>
<organism evidence="5 6">
    <name type="scientific">Synechocystis sp. (strain ATCC 27184 / PCC 6803 / Kazusa)</name>
    <dbReference type="NCBI Taxonomy" id="1111708"/>
    <lineage>
        <taxon>Bacteria</taxon>
        <taxon>Bacillati</taxon>
        <taxon>Cyanobacteriota</taxon>
        <taxon>Cyanophyceae</taxon>
        <taxon>Synechococcales</taxon>
        <taxon>Merismopediaceae</taxon>
        <taxon>Synechocystis</taxon>
    </lineage>
</organism>
<dbReference type="InterPro" id="IPR050492">
    <property type="entry name" value="Bact_metal-bind_prot9"/>
</dbReference>
<dbReference type="PDBsum" id="2OV1"/>
<accession>P73085</accession>
<evidence type="ECO:0007829" key="8">
    <source>
        <dbReference type="PDB" id="2OV1"/>
    </source>
</evidence>
<evidence type="ECO:0000313" key="5">
    <source>
        <dbReference type="EMBL" id="BAA17110.1"/>
    </source>
</evidence>
<dbReference type="Proteomes" id="UP000001425">
    <property type="component" value="Chromosome"/>
</dbReference>
<dbReference type="PDBsum" id="1PQ4"/>
<gene>
    <name evidence="5" type="primary">zntC</name>
</gene>
<dbReference type="CDD" id="cd01018">
    <property type="entry name" value="ZntC"/>
    <property type="match status" value="1"/>
</dbReference>
<dbReference type="InParanoid" id="P73085"/>
<name>P73085_SYNY3</name>
<dbReference type="PaxDb" id="1148-1652186"/>
<dbReference type="GO" id="GO:0046872">
    <property type="term" value="F:metal ion binding"/>
    <property type="evidence" value="ECO:0007669"/>
    <property type="project" value="UniProtKB-KW"/>
</dbReference>
<dbReference type="PIR" id="S75196">
    <property type="entry name" value="S75196"/>
</dbReference>
<evidence type="ECO:0007829" key="9">
    <source>
        <dbReference type="PDB" id="2OV3"/>
    </source>
</evidence>
<dbReference type="PDB" id="2OV1">
    <property type="method" value="X-ray"/>
    <property type="resolution" value="2.50 A"/>
    <property type="chains" value="A=47-137, A=173-338"/>
</dbReference>
<dbReference type="STRING" id="1148.gene:10497971"/>
<evidence type="ECO:0000256" key="4">
    <source>
        <dbReference type="SAM" id="MobiDB-lite"/>
    </source>
</evidence>
<reference evidence="7" key="3">
    <citation type="journal article" date="2003" name="J. Mol. Biol.">
        <title>Structural determinants of metal specificity in the zinc transport protein ZnuA from synechocystis 6803.</title>
        <authorList>
            <person name="Banerjee S."/>
            <person name="Wei B."/>
            <person name="Bhattacharyya-Pakrasi M."/>
            <person name="Pakrasi H.B."/>
            <person name="Smith T.J."/>
        </authorList>
    </citation>
    <scope>X-RAY CRYSTALLOGRAPHY (1.90 ANGSTROMS) OF 47-337 IN COMPLEX WITH ZINC</scope>
</reference>
<dbReference type="KEGG" id="syn:slr2043"/>
<evidence type="ECO:0000313" key="6">
    <source>
        <dbReference type="Proteomes" id="UP000001425"/>
    </source>
</evidence>
<dbReference type="AlphaFoldDB" id="P73085"/>
<reference evidence="5 6" key="1">
    <citation type="journal article" date="1995" name="DNA Res.">
        <title>Sequence analysis of the genome of the unicellular cyanobacterium Synechocystis sp. strain PCC6803. I. Sequence features in the 1 Mb region from map positions 64% to 92% of the genome.</title>
        <authorList>
            <person name="Kaneko T."/>
            <person name="Tanaka A."/>
            <person name="Sato S."/>
            <person name="Kotani H."/>
            <person name="Sazuka T."/>
            <person name="Miyajima N."/>
            <person name="Sugiura M."/>
            <person name="Tabata S."/>
        </authorList>
    </citation>
    <scope>NUCLEOTIDE SEQUENCE [LARGE SCALE GENOMIC DNA]</scope>
    <source>
        <strain evidence="6">ATCC 27184 / PCC 6803 / Kazusa</strain>
    </source>
</reference>
<dbReference type="PANTHER" id="PTHR42953">
    <property type="entry name" value="HIGH-AFFINITY ZINC UPTAKE SYSTEM PROTEIN ZNUA-RELATED"/>
    <property type="match status" value="1"/>
</dbReference>
<dbReference type="SMR" id="P73085"/>
<feature type="region of interest" description="Disordered" evidence="4">
    <location>
        <begin position="138"/>
        <end position="170"/>
    </location>
</feature>
<keyword evidence="7 9" id="KW-0862">Zinc</keyword>
<reference evidence="8 9" key="4">
    <citation type="journal article" date="2007" name="Biochemistry">
        <title>Possible regulatory role for the histidine-rich loop in the zinc transport protein, ZnuA.</title>
        <authorList>
            <person name="Wei B."/>
            <person name="Randich A.M."/>
            <person name="Bhattacharyya-Pakrasi M."/>
            <person name="Pakrasi H.B."/>
            <person name="Smith T.J."/>
        </authorList>
    </citation>
    <scope>X-RAY CRYSTALLOGRAPHY (2.40 ANGSTROMS) OF 47-137 AND 174-338 IN COMPLEX WITH ZINC</scope>
</reference>
<dbReference type="IntAct" id="P73085">
    <property type="interactions" value="1"/>
</dbReference>
<feature type="binding site" evidence="7 9">
    <location>
        <position position="83"/>
    </location>
    <ligand>
        <name>Zn(2+)</name>
        <dbReference type="ChEBI" id="CHEBI:29105"/>
    </ligand>
</feature>
<evidence type="ECO:0000256" key="2">
    <source>
        <dbReference type="ARBA" id="ARBA00022448"/>
    </source>
</evidence>
<evidence type="ECO:0007829" key="7">
    <source>
        <dbReference type="PDB" id="1PQ4"/>
    </source>
</evidence>
<dbReference type="PANTHER" id="PTHR42953:SF3">
    <property type="entry name" value="HIGH-AFFINITY ZINC UPTAKE SYSTEM PROTEIN ZNUA"/>
    <property type="match status" value="1"/>
</dbReference>
<keyword evidence="7 9" id="KW-0479">Metal-binding</keyword>
<dbReference type="FunCoup" id="P73085">
    <property type="interactions" value="102"/>
</dbReference>
<dbReference type="SUPFAM" id="SSF53807">
    <property type="entry name" value="Helical backbone' metal receptor"/>
    <property type="match status" value="1"/>
</dbReference>
<keyword evidence="7 8" id="KW-0002">3D-structure</keyword>
<keyword evidence="3" id="KW-0732">Signal</keyword>
<sequence>MFIFPAVPRFVQPLGVAFVLGLSTLGCQPAVEQVGQNGQVEDAPVADAMDITVSIPPQQYFLEKIGGDLVRVSVLVPGNNDPHTYEPKPQQLAALSEAEAYVLIGLGFEQPWLEKLKAANANMKLIDSAQGITPLEMEKHDHSHGEEEGHDDHSHDGHDHGSESEKEKAKGALMVADPHIWLSPTLVKRQATTIAKELAELDPDNRDQYEANLAAFLAELERLNQELGQILQPLPQRKFIVFHPSWAYFARDYNLVQIPIEVEGQEPSAQELKQLIDTAKENNLTMVFGETQFSTKSSEAIAAEIGAGVELLDPLAADWSSNLKAVAQKIANANSAQP</sequence>
<dbReference type="PDBsum" id="2OV3"/>
<keyword evidence="6" id="KW-1185">Reference proteome</keyword>
<feature type="binding site" evidence="7 9">
    <location>
        <position position="243"/>
    </location>
    <ligand>
        <name>Zn(2+)</name>
        <dbReference type="ChEBI" id="CHEBI:29105"/>
    </ligand>
</feature>